<dbReference type="InterPro" id="IPR036388">
    <property type="entry name" value="WH-like_DNA-bd_sf"/>
</dbReference>
<dbReference type="SUPFAM" id="SSF46767">
    <property type="entry name" value="Methylated DNA-protein cysteine methyltransferase, C-terminal domain"/>
    <property type="match status" value="1"/>
</dbReference>
<evidence type="ECO:0000256" key="7">
    <source>
        <dbReference type="ARBA" id="ARBA00023204"/>
    </source>
</evidence>
<keyword evidence="11" id="KW-1185">Reference proteome</keyword>
<dbReference type="Proteomes" id="UP000247555">
    <property type="component" value="Unassembled WGS sequence"/>
</dbReference>
<dbReference type="OrthoDB" id="9811249at2"/>
<dbReference type="FunFam" id="1.10.10.10:FF:000214">
    <property type="entry name" value="Methylated-DNA--protein-cysteine methyltransferase"/>
    <property type="match status" value="1"/>
</dbReference>
<evidence type="ECO:0000259" key="9">
    <source>
        <dbReference type="Pfam" id="PF01035"/>
    </source>
</evidence>
<dbReference type="InterPro" id="IPR001497">
    <property type="entry name" value="MethylDNA_cys_MeTrfase_AS"/>
</dbReference>
<gene>
    <name evidence="10" type="ORF">DFR34_11287</name>
</gene>
<keyword evidence="5 10" id="KW-0808">Transferase</keyword>
<dbReference type="RefSeq" id="WP_110391077.1">
    <property type="nucleotide sequence ID" value="NZ_QJKI01000012.1"/>
</dbReference>
<keyword evidence="6" id="KW-0227">DNA damage</keyword>
<dbReference type="InterPro" id="IPR036631">
    <property type="entry name" value="MGMT_N_sf"/>
</dbReference>
<keyword evidence="4 10" id="KW-0489">Methyltransferase</keyword>
<dbReference type="NCBIfam" id="TIGR00589">
    <property type="entry name" value="ogt"/>
    <property type="match status" value="1"/>
</dbReference>
<evidence type="ECO:0000256" key="3">
    <source>
        <dbReference type="ARBA" id="ARBA00011918"/>
    </source>
</evidence>
<dbReference type="EMBL" id="QJKI01000012">
    <property type="protein sequence ID" value="PXX78368.1"/>
    <property type="molecule type" value="Genomic_DNA"/>
</dbReference>
<dbReference type="CDD" id="cd06445">
    <property type="entry name" value="ATase"/>
    <property type="match status" value="1"/>
</dbReference>
<organism evidence="10 11">
    <name type="scientific">Rivihabitans pingtungensis</name>
    <dbReference type="NCBI Taxonomy" id="1054498"/>
    <lineage>
        <taxon>Bacteria</taxon>
        <taxon>Pseudomonadati</taxon>
        <taxon>Pseudomonadota</taxon>
        <taxon>Betaproteobacteria</taxon>
        <taxon>Neisseriales</taxon>
        <taxon>Aquaspirillaceae</taxon>
        <taxon>Rivihabitans</taxon>
    </lineage>
</organism>
<protein>
    <recommendedName>
        <fullName evidence="3">methylated-DNA--[protein]-cysteine S-methyltransferase</fullName>
        <ecNumber evidence="3">2.1.1.63</ecNumber>
    </recommendedName>
</protein>
<evidence type="ECO:0000256" key="8">
    <source>
        <dbReference type="ARBA" id="ARBA00049348"/>
    </source>
</evidence>
<sequence length="164" mass="17469">MAADSSRSPDESAVLAAPFGRLGVAAHAGVLTGIEFLPADTPLRAPISNGVCAQLAQELASYWDAPQHVFQLPWRAEGTLFQQRVWQVMLQIPPGQTLSYGQVAQQLASAPRAVGGACGRNPLPIVIPCHRIVAAGGLGGFNQGRDEGLLGVKRWLLRHEGVFR</sequence>
<comment type="catalytic activity">
    <reaction evidence="1">
        <text>a 4-O-methyl-thymidine in DNA + L-cysteinyl-[protein] = a thymidine in DNA + S-methyl-L-cysteinyl-[protein]</text>
        <dbReference type="Rhea" id="RHEA:53428"/>
        <dbReference type="Rhea" id="RHEA-COMP:10131"/>
        <dbReference type="Rhea" id="RHEA-COMP:10132"/>
        <dbReference type="Rhea" id="RHEA-COMP:13555"/>
        <dbReference type="Rhea" id="RHEA-COMP:13556"/>
        <dbReference type="ChEBI" id="CHEBI:29950"/>
        <dbReference type="ChEBI" id="CHEBI:82612"/>
        <dbReference type="ChEBI" id="CHEBI:137386"/>
        <dbReference type="ChEBI" id="CHEBI:137387"/>
        <dbReference type="EC" id="2.1.1.63"/>
    </reaction>
</comment>
<dbReference type="InterPro" id="IPR036217">
    <property type="entry name" value="MethylDNA_cys_MeTrfase_DNAb"/>
</dbReference>
<name>A0A318KNR3_9NEIS</name>
<evidence type="ECO:0000256" key="1">
    <source>
        <dbReference type="ARBA" id="ARBA00001286"/>
    </source>
</evidence>
<dbReference type="Gene3D" id="1.10.10.10">
    <property type="entry name" value="Winged helix-like DNA-binding domain superfamily/Winged helix DNA-binding domain"/>
    <property type="match status" value="1"/>
</dbReference>
<dbReference type="InterPro" id="IPR014048">
    <property type="entry name" value="MethylDNA_cys_MeTrfase_DNA-bd"/>
</dbReference>
<proteinExistence type="inferred from homology"/>
<dbReference type="SUPFAM" id="SSF53155">
    <property type="entry name" value="Methylated DNA-protein cysteine methyltransferase domain"/>
    <property type="match status" value="1"/>
</dbReference>
<comment type="caution">
    <text evidence="10">The sequence shown here is derived from an EMBL/GenBank/DDBJ whole genome shotgun (WGS) entry which is preliminary data.</text>
</comment>
<accession>A0A318KNR3</accession>
<dbReference type="PANTHER" id="PTHR10815:SF13">
    <property type="entry name" value="METHYLATED-DNA--PROTEIN-CYSTEINE METHYLTRANSFERASE"/>
    <property type="match status" value="1"/>
</dbReference>
<reference evidence="10 11" key="1">
    <citation type="submission" date="2018-05" db="EMBL/GenBank/DDBJ databases">
        <title>Genomic Encyclopedia of Type Strains, Phase IV (KMG-IV): sequencing the most valuable type-strain genomes for metagenomic binning, comparative biology and taxonomic classification.</title>
        <authorList>
            <person name="Goeker M."/>
        </authorList>
    </citation>
    <scope>NUCLEOTIDE SEQUENCE [LARGE SCALE GENOMIC DNA]</scope>
    <source>
        <strain evidence="10 11">DSM 29661</strain>
    </source>
</reference>
<feature type="domain" description="Methylated-DNA-[protein]-cysteine S-methyltransferase DNA binding" evidence="9">
    <location>
        <begin position="81"/>
        <end position="162"/>
    </location>
</feature>
<dbReference type="GO" id="GO:0003908">
    <property type="term" value="F:methylated-DNA-[protein]-cysteine S-methyltransferase activity"/>
    <property type="evidence" value="ECO:0007669"/>
    <property type="project" value="UniProtKB-EC"/>
</dbReference>
<evidence type="ECO:0000256" key="6">
    <source>
        <dbReference type="ARBA" id="ARBA00022763"/>
    </source>
</evidence>
<dbReference type="EC" id="2.1.1.63" evidence="3"/>
<evidence type="ECO:0000256" key="5">
    <source>
        <dbReference type="ARBA" id="ARBA00022679"/>
    </source>
</evidence>
<comment type="similarity">
    <text evidence="2">Belongs to the MGMT family.</text>
</comment>
<evidence type="ECO:0000313" key="11">
    <source>
        <dbReference type="Proteomes" id="UP000247555"/>
    </source>
</evidence>
<evidence type="ECO:0000256" key="4">
    <source>
        <dbReference type="ARBA" id="ARBA00022603"/>
    </source>
</evidence>
<dbReference type="GO" id="GO:0032259">
    <property type="term" value="P:methylation"/>
    <property type="evidence" value="ECO:0007669"/>
    <property type="project" value="UniProtKB-KW"/>
</dbReference>
<evidence type="ECO:0000256" key="2">
    <source>
        <dbReference type="ARBA" id="ARBA00008711"/>
    </source>
</evidence>
<keyword evidence="7" id="KW-0234">DNA repair</keyword>
<evidence type="ECO:0000313" key="10">
    <source>
        <dbReference type="EMBL" id="PXX78368.1"/>
    </source>
</evidence>
<dbReference type="Pfam" id="PF01035">
    <property type="entry name" value="DNA_binding_1"/>
    <property type="match status" value="1"/>
</dbReference>
<comment type="catalytic activity">
    <reaction evidence="8">
        <text>a 6-O-methyl-2'-deoxyguanosine in DNA + L-cysteinyl-[protein] = S-methyl-L-cysteinyl-[protein] + a 2'-deoxyguanosine in DNA</text>
        <dbReference type="Rhea" id="RHEA:24000"/>
        <dbReference type="Rhea" id="RHEA-COMP:10131"/>
        <dbReference type="Rhea" id="RHEA-COMP:10132"/>
        <dbReference type="Rhea" id="RHEA-COMP:11367"/>
        <dbReference type="Rhea" id="RHEA-COMP:11368"/>
        <dbReference type="ChEBI" id="CHEBI:29950"/>
        <dbReference type="ChEBI" id="CHEBI:82612"/>
        <dbReference type="ChEBI" id="CHEBI:85445"/>
        <dbReference type="ChEBI" id="CHEBI:85448"/>
        <dbReference type="EC" id="2.1.1.63"/>
    </reaction>
</comment>
<dbReference type="PROSITE" id="PS00374">
    <property type="entry name" value="MGMT"/>
    <property type="match status" value="1"/>
</dbReference>
<dbReference type="PANTHER" id="PTHR10815">
    <property type="entry name" value="METHYLATED-DNA--PROTEIN-CYSTEINE METHYLTRANSFERASE"/>
    <property type="match status" value="1"/>
</dbReference>
<dbReference type="GO" id="GO:0006281">
    <property type="term" value="P:DNA repair"/>
    <property type="evidence" value="ECO:0007669"/>
    <property type="project" value="UniProtKB-KW"/>
</dbReference>
<dbReference type="AlphaFoldDB" id="A0A318KNR3"/>